<feature type="non-terminal residue" evidence="1">
    <location>
        <position position="1"/>
    </location>
</feature>
<dbReference type="EMBL" id="HACM01006527">
    <property type="protein sequence ID" value="CRZ06969.1"/>
    <property type="molecule type" value="Transcribed_RNA"/>
</dbReference>
<organism evidence="1">
    <name type="scientific">Spongospora subterranea</name>
    <dbReference type="NCBI Taxonomy" id="70186"/>
    <lineage>
        <taxon>Eukaryota</taxon>
        <taxon>Sar</taxon>
        <taxon>Rhizaria</taxon>
        <taxon>Endomyxa</taxon>
        <taxon>Phytomyxea</taxon>
        <taxon>Plasmodiophorida</taxon>
        <taxon>Plasmodiophoridae</taxon>
        <taxon>Spongospora</taxon>
    </lineage>
</organism>
<sequence length="218" mass="25173">AWRSIINRRDRSSGEIGVELRYLVNGNRLLNGILVFGADTVELSRDHTLFHSQFHFTRVQLGDALDLEHDVEIDRGRDRVCDPVFEKHQLGFCFQEFPNQRPANILFNVLIVQARLFNQFAQGRMRPIDEAPKQLQARFWFHIRVVRVKLDGQAVFDDVEVAAGLHKIRVPAKRFFLQGQDLVSFRVVQPSRGADVDSRTRMERVKFSALVCDCSQLV</sequence>
<proteinExistence type="predicted"/>
<accession>A0A0H5REG9</accession>
<protein>
    <submittedName>
        <fullName evidence="1">Uncharacterized protein</fullName>
    </submittedName>
</protein>
<dbReference type="AlphaFoldDB" id="A0A0H5REG9"/>
<reference evidence="1" key="1">
    <citation type="submission" date="2015-04" db="EMBL/GenBank/DDBJ databases">
        <title>The genome sequence of the plant pathogenic Rhizarian Plasmodiophora brassicae reveals insights in its biotrophic life cycle and the origin of chitin synthesis.</title>
        <authorList>
            <person name="Schwelm A."/>
            <person name="Fogelqvist J."/>
            <person name="Knaust A."/>
            <person name="Julke S."/>
            <person name="Lilja T."/>
            <person name="Dhandapani V."/>
            <person name="Bonilla-Rosso G."/>
            <person name="Karlsson M."/>
            <person name="Shevchenko A."/>
            <person name="Choi S.R."/>
            <person name="Kim H.G."/>
            <person name="Park J.Y."/>
            <person name="Lim Y.P."/>
            <person name="Ludwig-Muller J."/>
            <person name="Dixelius C."/>
        </authorList>
    </citation>
    <scope>NUCLEOTIDE SEQUENCE</scope>
    <source>
        <tissue evidence="1">Potato root galls</tissue>
    </source>
</reference>
<name>A0A0H5REG9_9EUKA</name>
<evidence type="ECO:0000313" key="1">
    <source>
        <dbReference type="EMBL" id="CRZ06969.1"/>
    </source>
</evidence>